<dbReference type="Gene3D" id="3.10.580.10">
    <property type="entry name" value="CBS-domain"/>
    <property type="match status" value="1"/>
</dbReference>
<evidence type="ECO:0000313" key="3">
    <source>
        <dbReference type="Proteomes" id="UP000596074"/>
    </source>
</evidence>
<dbReference type="PANTHER" id="PTHR43080:SF2">
    <property type="entry name" value="CBS DOMAIN-CONTAINING PROTEIN"/>
    <property type="match status" value="1"/>
</dbReference>
<organism evidence="2 3">
    <name type="scientific">Venatoribacter cucullus</name>
    <dbReference type="NCBI Taxonomy" id="2661630"/>
    <lineage>
        <taxon>Bacteria</taxon>
        <taxon>Pseudomonadati</taxon>
        <taxon>Pseudomonadota</taxon>
        <taxon>Gammaproteobacteria</taxon>
        <taxon>Oceanospirillales</taxon>
        <taxon>Oceanospirillaceae</taxon>
        <taxon>Venatoribacter</taxon>
    </lineage>
</organism>
<dbReference type="Proteomes" id="UP000596074">
    <property type="component" value="Chromosome"/>
</dbReference>
<dbReference type="Pfam" id="PF00571">
    <property type="entry name" value="CBS"/>
    <property type="match status" value="2"/>
</dbReference>
<dbReference type="InterPro" id="IPR046342">
    <property type="entry name" value="CBS_dom_sf"/>
</dbReference>
<sequence>MKLVSDLMIRNVLTHQADDTLQDVEQTMATHSIRHIPVLDESGIVVGLLSQKEFLAEAFRITDKFGAHNLRNYLAKTSVRQCMKNDIQTVRPDLDLAEAGRLLRSKRHGCLLVADEQERLLGIVSSQDFVRLAIELLEQRPAG</sequence>
<dbReference type="PROSITE" id="PS51371">
    <property type="entry name" value="CBS"/>
    <property type="match status" value="2"/>
</dbReference>
<dbReference type="InterPro" id="IPR000644">
    <property type="entry name" value="CBS_dom"/>
</dbReference>
<dbReference type="RefSeq" id="WP_228345727.1">
    <property type="nucleotide sequence ID" value="NZ_CP045550.1"/>
</dbReference>
<protein>
    <submittedName>
        <fullName evidence="2">CBS domain-containing protein</fullName>
    </submittedName>
</protein>
<keyword evidence="1" id="KW-0129">CBS domain</keyword>
<dbReference type="SUPFAM" id="SSF54631">
    <property type="entry name" value="CBS-domain pair"/>
    <property type="match status" value="1"/>
</dbReference>
<proteinExistence type="predicted"/>
<dbReference type="AlphaFoldDB" id="A0A9E8FIV5"/>
<keyword evidence="3" id="KW-1185">Reference proteome</keyword>
<dbReference type="KEGG" id="vcw:GJQ55_01435"/>
<dbReference type="InterPro" id="IPR051257">
    <property type="entry name" value="Diverse_CBS-Domain"/>
</dbReference>
<dbReference type="PANTHER" id="PTHR43080">
    <property type="entry name" value="CBS DOMAIN-CONTAINING PROTEIN CBSX3, MITOCHONDRIAL"/>
    <property type="match status" value="1"/>
</dbReference>
<name>A0A9E8FIV5_9GAMM</name>
<evidence type="ECO:0000256" key="1">
    <source>
        <dbReference type="ARBA" id="ARBA00023122"/>
    </source>
</evidence>
<gene>
    <name evidence="2" type="ORF">GJQ55_01435</name>
</gene>
<dbReference type="SMART" id="SM00116">
    <property type="entry name" value="CBS"/>
    <property type="match status" value="2"/>
</dbReference>
<reference evidence="2 3" key="1">
    <citation type="submission" date="2019-11" db="EMBL/GenBank/DDBJ databases">
        <title>Venatorbacter sp. nov. a predator of Campylobacter and other Gram-negative bacteria.</title>
        <authorList>
            <person name="Saeedi A."/>
            <person name="Cummings N.J."/>
            <person name="Connerton I.F."/>
            <person name="Connerton P.L."/>
        </authorList>
    </citation>
    <scope>NUCLEOTIDE SEQUENCE [LARGE SCALE GENOMIC DNA]</scope>
    <source>
        <strain evidence="2">XL5</strain>
    </source>
</reference>
<dbReference type="EMBL" id="CP046056">
    <property type="protein sequence ID" value="QQD23214.1"/>
    <property type="molecule type" value="Genomic_DNA"/>
</dbReference>
<accession>A0A9E8FIV5</accession>
<evidence type="ECO:0000313" key="2">
    <source>
        <dbReference type="EMBL" id="QQD23214.1"/>
    </source>
</evidence>